<sequence>MTADTLAPQTPSTQSPTTPTPATDSTGATEVPGTTAAPGASGTVGTTAEAPRAEPLHRRVSPAGHLAAAFAAAAVTDAESDGRGIAFREIPFLTMVGLRAVPGSATRARLEALLGACLPQRVGATARLTVPGGHLTALWLSPDEFLLVGDEAATDADAAAAAAAAAAADEAAAASAGPTGAEVEAFLARTVEGTPAAVLDLSANRTTLEISGSSARRVLEKGCPLDLHPTVFTIGTAVNTTLGKVSVILHRTAEDTYRVYPRSSFADHTGRWLIDAAVEFRVPEPPR</sequence>
<comment type="caution">
    <text evidence="2">The sequence shown here is derived from an EMBL/GenBank/DDBJ whole genome shotgun (WGS) entry which is preliminary data.</text>
</comment>
<dbReference type="Gene3D" id="3.30.1360.120">
    <property type="entry name" value="Probable tRNA modification gtpase trme, domain 1"/>
    <property type="match status" value="1"/>
</dbReference>
<protein>
    <recommendedName>
        <fullName evidence="4">Sarcosine oxidase subunit gamma</fullName>
    </recommendedName>
</protein>
<evidence type="ECO:0008006" key="4">
    <source>
        <dbReference type="Google" id="ProtNLM"/>
    </source>
</evidence>
<dbReference type="Proteomes" id="UP001500755">
    <property type="component" value="Unassembled WGS sequence"/>
</dbReference>
<reference evidence="2 3" key="1">
    <citation type="journal article" date="2019" name="Int. J. Syst. Evol. Microbiol.">
        <title>The Global Catalogue of Microorganisms (GCM) 10K type strain sequencing project: providing services to taxonomists for standard genome sequencing and annotation.</title>
        <authorList>
            <consortium name="The Broad Institute Genomics Platform"/>
            <consortium name="The Broad Institute Genome Sequencing Center for Infectious Disease"/>
            <person name="Wu L."/>
            <person name="Ma J."/>
        </authorList>
    </citation>
    <scope>NUCLEOTIDE SEQUENCE [LARGE SCALE GENOMIC DNA]</scope>
    <source>
        <strain evidence="2 3">JCM 14546</strain>
    </source>
</reference>
<proteinExistence type="predicted"/>
<evidence type="ECO:0000313" key="2">
    <source>
        <dbReference type="EMBL" id="GAA2006552.1"/>
    </source>
</evidence>
<name>A0ABN2TE50_9MICO</name>
<feature type="region of interest" description="Disordered" evidence="1">
    <location>
        <begin position="1"/>
        <end position="52"/>
    </location>
</feature>
<organism evidence="2 3">
    <name type="scientific">Brevibacterium samyangense</name>
    <dbReference type="NCBI Taxonomy" id="366888"/>
    <lineage>
        <taxon>Bacteria</taxon>
        <taxon>Bacillati</taxon>
        <taxon>Actinomycetota</taxon>
        <taxon>Actinomycetes</taxon>
        <taxon>Micrococcales</taxon>
        <taxon>Brevibacteriaceae</taxon>
        <taxon>Brevibacterium</taxon>
    </lineage>
</organism>
<evidence type="ECO:0000313" key="3">
    <source>
        <dbReference type="Proteomes" id="UP001500755"/>
    </source>
</evidence>
<dbReference type="EMBL" id="BAAANO010000014">
    <property type="protein sequence ID" value="GAA2006552.1"/>
    <property type="molecule type" value="Genomic_DNA"/>
</dbReference>
<dbReference type="InterPro" id="IPR007375">
    <property type="entry name" value="SoxG"/>
</dbReference>
<feature type="compositionally biased region" description="Low complexity" evidence="1">
    <location>
        <begin position="1"/>
        <end position="29"/>
    </location>
</feature>
<evidence type="ECO:0000256" key="1">
    <source>
        <dbReference type="SAM" id="MobiDB-lite"/>
    </source>
</evidence>
<dbReference type="InterPro" id="IPR027266">
    <property type="entry name" value="TrmE/GcvT-like"/>
</dbReference>
<accession>A0ABN2TE50</accession>
<dbReference type="Pfam" id="PF04268">
    <property type="entry name" value="SoxG"/>
    <property type="match status" value="1"/>
</dbReference>
<dbReference type="SUPFAM" id="SSF103025">
    <property type="entry name" value="Folate-binding domain"/>
    <property type="match status" value="1"/>
</dbReference>
<gene>
    <name evidence="2" type="ORF">GCM10009755_15810</name>
</gene>
<keyword evidence="3" id="KW-1185">Reference proteome</keyword>
<dbReference type="RefSeq" id="WP_344308579.1">
    <property type="nucleotide sequence ID" value="NZ_BAAANO010000014.1"/>
</dbReference>